<reference evidence="3 5" key="2">
    <citation type="submission" date="2019-06" db="EMBL/GenBank/DDBJ databases">
        <title>Pseudomonas bimorpha sp. nov. isolated from bovine raw milk and skim milk concentrate.</title>
        <authorList>
            <person name="Hofmann K."/>
            <person name="Huptas C."/>
            <person name="Doll E."/>
            <person name="Scherer S."/>
            <person name="Wenning M."/>
        </authorList>
    </citation>
    <scope>NUCLEOTIDE SEQUENCE [LARGE SCALE GENOMIC DNA]</scope>
    <source>
        <strain evidence="3 5">DSM 17515</strain>
    </source>
</reference>
<keyword evidence="1" id="KW-0472">Membrane</keyword>
<keyword evidence="1" id="KW-0812">Transmembrane</keyword>
<organism evidence="3 5">
    <name type="scientific">Pseudomonas grimontii</name>
    <dbReference type="NCBI Taxonomy" id="129847"/>
    <lineage>
        <taxon>Bacteria</taxon>
        <taxon>Pseudomonadati</taxon>
        <taxon>Pseudomonadota</taxon>
        <taxon>Gammaproteobacteria</taxon>
        <taxon>Pseudomonadales</taxon>
        <taxon>Pseudomonadaceae</taxon>
        <taxon>Pseudomonas</taxon>
    </lineage>
</organism>
<dbReference type="Proteomes" id="UP000317267">
    <property type="component" value="Unassembled WGS sequence"/>
</dbReference>
<feature type="transmembrane region" description="Helical" evidence="1">
    <location>
        <begin position="76"/>
        <end position="97"/>
    </location>
</feature>
<accession>A0A1H1GBE4</accession>
<feature type="transmembrane region" description="Helical" evidence="1">
    <location>
        <begin position="25"/>
        <end position="47"/>
    </location>
</feature>
<evidence type="ECO:0000313" key="3">
    <source>
        <dbReference type="EMBL" id="TWR67792.1"/>
    </source>
</evidence>
<protein>
    <submittedName>
        <fullName evidence="3">Uncharacterized protein</fullName>
    </submittedName>
</protein>
<dbReference type="EMBL" id="VFES01000004">
    <property type="protein sequence ID" value="TWR67792.1"/>
    <property type="molecule type" value="Genomic_DNA"/>
</dbReference>
<dbReference type="RefSeq" id="WP_090402890.1">
    <property type="nucleotide sequence ID" value="NZ_FNKM01000002.1"/>
</dbReference>
<dbReference type="OrthoDB" id="8652945at2"/>
<dbReference type="Proteomes" id="UP000198740">
    <property type="component" value="Unassembled WGS sequence"/>
</dbReference>
<evidence type="ECO:0000313" key="2">
    <source>
        <dbReference type="EMBL" id="SDR10419.1"/>
    </source>
</evidence>
<gene>
    <name evidence="3" type="ORF">FIV39_09655</name>
    <name evidence="2" type="ORF">SAMN04490186_3377</name>
</gene>
<keyword evidence="1" id="KW-1133">Transmembrane helix</keyword>
<keyword evidence="4" id="KW-1185">Reference proteome</keyword>
<name>A0A1H1GBE4_9PSED</name>
<proteinExistence type="predicted"/>
<evidence type="ECO:0000313" key="5">
    <source>
        <dbReference type="Proteomes" id="UP000317267"/>
    </source>
</evidence>
<dbReference type="AlphaFoldDB" id="A0A1H1GBE4"/>
<comment type="caution">
    <text evidence="3">The sequence shown here is derived from an EMBL/GenBank/DDBJ whole genome shotgun (WGS) entry which is preliminary data.</text>
</comment>
<evidence type="ECO:0000313" key="4">
    <source>
        <dbReference type="Proteomes" id="UP000198740"/>
    </source>
</evidence>
<evidence type="ECO:0000256" key="1">
    <source>
        <dbReference type="SAM" id="Phobius"/>
    </source>
</evidence>
<dbReference type="EMBL" id="FNKM01000002">
    <property type="protein sequence ID" value="SDR10419.1"/>
    <property type="molecule type" value="Genomic_DNA"/>
</dbReference>
<reference evidence="2 4" key="1">
    <citation type="submission" date="2016-10" db="EMBL/GenBank/DDBJ databases">
        <authorList>
            <person name="Varghese N."/>
            <person name="Submissions S."/>
        </authorList>
    </citation>
    <scope>NUCLEOTIDE SEQUENCE [LARGE SCALE GENOMIC DNA]</scope>
    <source>
        <strain evidence="2 4">BS2976</strain>
    </source>
</reference>
<sequence length="306" mass="33718">MQSSPSQAPSATGELIASFRHGKGFLIFSLIFGLVLLGLAGFVLYLGTILPPGNEGPVSLQPSRGMAFSFSNPHTLIYATSALLAVLGLGVFAAYAWHRKLRAPRYTVYEHGIERIIDDQREYTAFAEIDDLYLFGSGQTVLTGMITNVAYRRNATEPFHRVIESLKGFHDFQQLVRELHVRARLPGVVATLESGGAVRFNCISSGQVWGKRVTGNFLKITTTPIVVSQDFLEYQGRIVPMSSLRRVDLNAWTEKVVIKDESGKPVLSTIATGILSHDLFLNTLDAVFAAEEQKREPAASRMSTKR</sequence>